<feature type="transmembrane region" description="Helical" evidence="1">
    <location>
        <begin position="12"/>
        <end position="38"/>
    </location>
</feature>
<dbReference type="AlphaFoldDB" id="A0AAE0CBR1"/>
<dbReference type="Proteomes" id="UP001190700">
    <property type="component" value="Unassembled WGS sequence"/>
</dbReference>
<protein>
    <submittedName>
        <fullName evidence="2">Uncharacterized protein</fullName>
    </submittedName>
</protein>
<gene>
    <name evidence="2" type="ORF">CYMTET_38569</name>
</gene>
<feature type="transmembrane region" description="Helical" evidence="1">
    <location>
        <begin position="50"/>
        <end position="77"/>
    </location>
</feature>
<keyword evidence="1" id="KW-0812">Transmembrane</keyword>
<organism evidence="2 3">
    <name type="scientific">Cymbomonas tetramitiformis</name>
    <dbReference type="NCBI Taxonomy" id="36881"/>
    <lineage>
        <taxon>Eukaryota</taxon>
        <taxon>Viridiplantae</taxon>
        <taxon>Chlorophyta</taxon>
        <taxon>Pyramimonadophyceae</taxon>
        <taxon>Pyramimonadales</taxon>
        <taxon>Pyramimonadaceae</taxon>
        <taxon>Cymbomonas</taxon>
    </lineage>
</organism>
<proteinExistence type="predicted"/>
<dbReference type="Pfam" id="PF01062">
    <property type="entry name" value="Bestrophin"/>
    <property type="match status" value="1"/>
</dbReference>
<dbReference type="GO" id="GO:0005254">
    <property type="term" value="F:chloride channel activity"/>
    <property type="evidence" value="ECO:0007669"/>
    <property type="project" value="InterPro"/>
</dbReference>
<evidence type="ECO:0000313" key="2">
    <source>
        <dbReference type="EMBL" id="KAK3252121.1"/>
    </source>
</evidence>
<sequence length="358" mass="40098">MDSSRSVYGQYSVVVLGTAMQGAVYNGLWTAILEWVFFYVWCHHEEAGPYLMNIFNAVSVLQTSILPVISFLLAVFLNSKMCKYDDARRWAISLASSIEGVAGIVVASCENEDDATTAFKYKVYRYLNALHIFVHISHIQTRVRLQPADLLSSKLLTVEELQHLEAICGKDAKGGPALQCYWLAVFGLLVQTLEHESSSIQLKDEKYFHFGCRALRELCGEEYLHRCNTEPISWIQLVFAIVSLTVKLTPVAFMLQASGTTPLYFVSFLGGGVLYLVFMGMANIARVVDTPFGPGLDHLNIVGLLSQTEHSIKILFSASAWQIAKKSKLEFGDFNQQNQKLVHADARRNVMILSKSMY</sequence>
<feature type="transmembrane region" description="Helical" evidence="1">
    <location>
        <begin position="261"/>
        <end position="278"/>
    </location>
</feature>
<dbReference type="EMBL" id="LGRX02025616">
    <property type="protein sequence ID" value="KAK3252121.1"/>
    <property type="molecule type" value="Genomic_DNA"/>
</dbReference>
<feature type="transmembrane region" description="Helical" evidence="1">
    <location>
        <begin position="234"/>
        <end position="255"/>
    </location>
</feature>
<evidence type="ECO:0000256" key="1">
    <source>
        <dbReference type="SAM" id="Phobius"/>
    </source>
</evidence>
<keyword evidence="1" id="KW-0472">Membrane</keyword>
<keyword evidence="3" id="KW-1185">Reference proteome</keyword>
<accession>A0AAE0CBR1</accession>
<name>A0AAE0CBR1_9CHLO</name>
<reference evidence="2 3" key="1">
    <citation type="journal article" date="2015" name="Genome Biol. Evol.">
        <title>Comparative Genomics of a Bacterivorous Green Alga Reveals Evolutionary Causalities and Consequences of Phago-Mixotrophic Mode of Nutrition.</title>
        <authorList>
            <person name="Burns J.A."/>
            <person name="Paasch A."/>
            <person name="Narechania A."/>
            <person name="Kim E."/>
        </authorList>
    </citation>
    <scope>NUCLEOTIDE SEQUENCE [LARGE SCALE GENOMIC DNA]</scope>
    <source>
        <strain evidence="2 3">PLY_AMNH</strain>
    </source>
</reference>
<comment type="caution">
    <text evidence="2">The sequence shown here is derived from an EMBL/GenBank/DDBJ whole genome shotgun (WGS) entry which is preliminary data.</text>
</comment>
<evidence type="ECO:0000313" key="3">
    <source>
        <dbReference type="Proteomes" id="UP001190700"/>
    </source>
</evidence>
<keyword evidence="1" id="KW-1133">Transmembrane helix</keyword>
<dbReference type="InterPro" id="IPR021134">
    <property type="entry name" value="Bestrophin-like"/>
</dbReference>